<dbReference type="EMBL" id="BTPU01000050">
    <property type="protein sequence ID" value="GMQ63650.1"/>
    <property type="molecule type" value="Genomic_DNA"/>
</dbReference>
<evidence type="ECO:0000313" key="1">
    <source>
        <dbReference type="EMBL" id="GMQ63650.1"/>
    </source>
</evidence>
<organism evidence="1 2">
    <name type="scientific">Vallitalea maricola</name>
    <dbReference type="NCBI Taxonomy" id="3074433"/>
    <lineage>
        <taxon>Bacteria</taxon>
        <taxon>Bacillati</taxon>
        <taxon>Bacillota</taxon>
        <taxon>Clostridia</taxon>
        <taxon>Lachnospirales</taxon>
        <taxon>Vallitaleaceae</taxon>
        <taxon>Vallitalea</taxon>
    </lineage>
</organism>
<keyword evidence="2" id="KW-1185">Reference proteome</keyword>
<sequence length="134" mass="15302">MYEFHGWAVIQETPQVIDEENIDDIAKMIEDYIDNLNWESGILKIFAVNGEYQIIVSGLSNHKTQESEELLGVYKYIAKIAPGSYGLLYVKDDEDTKGLDNEFIVYTLVRGNLSIQKDTFLSPFIPIVEDECTD</sequence>
<name>A0ACB5UM81_9FIRM</name>
<gene>
    <name evidence="1" type="ORF">AN2V17_28840</name>
</gene>
<protein>
    <submittedName>
        <fullName evidence="1">Imm7 family immunity protein</fullName>
    </submittedName>
</protein>
<accession>A0ACB5UM81</accession>
<reference evidence="1" key="1">
    <citation type="submission" date="2023-09" db="EMBL/GenBank/DDBJ databases">
        <title>Vallitalea sediminicola and Vallitalea maricola sp. nov., anaerobic bacteria isolated from marine sediment.</title>
        <authorList>
            <person name="Hirano S."/>
            <person name="Maeda A."/>
            <person name="Terahara T."/>
            <person name="Mori K."/>
            <person name="Hamada M."/>
            <person name="Matsumoto R."/>
            <person name="Kobayashi T."/>
        </authorList>
    </citation>
    <scope>NUCLEOTIDE SEQUENCE</scope>
    <source>
        <strain evidence="1">AN17-2</strain>
    </source>
</reference>
<evidence type="ECO:0000313" key="2">
    <source>
        <dbReference type="Proteomes" id="UP001374599"/>
    </source>
</evidence>
<proteinExistence type="predicted"/>
<dbReference type="Proteomes" id="UP001374599">
    <property type="component" value="Unassembled WGS sequence"/>
</dbReference>
<comment type="caution">
    <text evidence="1">The sequence shown here is derived from an EMBL/GenBank/DDBJ whole genome shotgun (WGS) entry which is preliminary data.</text>
</comment>